<dbReference type="Gene3D" id="3.40.50.300">
    <property type="entry name" value="P-loop containing nucleotide triphosphate hydrolases"/>
    <property type="match status" value="1"/>
</dbReference>
<accession>J9QM76</accession>
<evidence type="ECO:0000256" key="4">
    <source>
        <dbReference type="ARBA" id="ARBA00022741"/>
    </source>
</evidence>
<evidence type="ECO:0000256" key="7">
    <source>
        <dbReference type="SAM" id="MobiDB-lite"/>
    </source>
</evidence>
<keyword evidence="4" id="KW-0547">Nucleotide-binding</keyword>
<organism evidence="9 10">
    <name type="scientific">Pectobacterium phage My1</name>
    <dbReference type="NCBI Taxonomy" id="1204539"/>
    <lineage>
        <taxon>Viruses</taxon>
        <taxon>Duplodnaviria</taxon>
        <taxon>Heunggongvirae</taxon>
        <taxon>Uroviricota</taxon>
        <taxon>Caudoviricetes</taxon>
        <taxon>Demerecviridae</taxon>
        <taxon>Mccorquodalevirinae</taxon>
        <taxon>Myunavirus</taxon>
        <taxon>Myunavirus My1</taxon>
    </lineage>
</organism>
<evidence type="ECO:0000256" key="2">
    <source>
        <dbReference type="ARBA" id="ARBA00010393"/>
    </source>
</evidence>
<gene>
    <name evidence="9" type="ORF">My1_094</name>
</gene>
<dbReference type="InterPro" id="IPR051451">
    <property type="entry name" value="PhoH2-like"/>
</dbReference>
<dbReference type="Pfam" id="PF02562">
    <property type="entry name" value="PhoH"/>
    <property type="match status" value="1"/>
</dbReference>
<dbReference type="InterPro" id="IPR027417">
    <property type="entry name" value="P-loop_NTPase"/>
</dbReference>
<dbReference type="GeneID" id="13826796"/>
<evidence type="ECO:0000313" key="10">
    <source>
        <dbReference type="Proteomes" id="UP000006280"/>
    </source>
</evidence>
<dbReference type="PANTHER" id="PTHR30473:SF1">
    <property type="entry name" value="PHOH-LIKE PROTEIN"/>
    <property type="match status" value="1"/>
</dbReference>
<keyword evidence="5" id="KW-0067">ATP-binding</keyword>
<comment type="subcellular location">
    <subcellularLocation>
        <location evidence="1">Cytoplasm</location>
    </subcellularLocation>
</comment>
<sequence>MAKARRGKEKGQVRSSARRVQRVEETQEYTTENLPFTVVKTLTPKNDEQRKYINLIQNGSVVVGTGEPGTGKTFIPSVLAAQAITARNSVIEQIILVRPNEPLGKSLGMLPGDLAEKLEPWLEPIADGIKWAIGDHAYKNLINRGVIKYLAIEHCRGRTFNNAFVIVDEAQNISIEAMKCLVTRIGQDCKLIICGDIAQKDIKADSGLQLLMDIVDNYEYYPFTTIELIKNVRSAESSAFQAIFNDMGV</sequence>
<proteinExistence type="inferred from homology"/>
<dbReference type="RefSeq" id="YP_006906346.1">
    <property type="nucleotide sequence ID" value="NC_018837.1"/>
</dbReference>
<keyword evidence="3" id="KW-0963">Cytoplasm</keyword>
<dbReference type="PANTHER" id="PTHR30473">
    <property type="entry name" value="PROTEIN PHOH"/>
    <property type="match status" value="1"/>
</dbReference>
<feature type="domain" description="PhoH-like protein" evidence="8">
    <location>
        <begin position="42"/>
        <end position="242"/>
    </location>
</feature>
<evidence type="ECO:0000256" key="5">
    <source>
        <dbReference type="ARBA" id="ARBA00022840"/>
    </source>
</evidence>
<dbReference type="KEGG" id="vg:13826796"/>
<evidence type="ECO:0000256" key="1">
    <source>
        <dbReference type="ARBA" id="ARBA00004496"/>
    </source>
</evidence>
<name>J9QM76_9CAUD</name>
<evidence type="ECO:0000256" key="3">
    <source>
        <dbReference type="ARBA" id="ARBA00022490"/>
    </source>
</evidence>
<dbReference type="InterPro" id="IPR003714">
    <property type="entry name" value="PhoH"/>
</dbReference>
<dbReference type="EMBL" id="JX195166">
    <property type="protein sequence ID" value="AFQ22253.1"/>
    <property type="molecule type" value="Genomic_DNA"/>
</dbReference>
<dbReference type="OrthoDB" id="8501at10239"/>
<dbReference type="GO" id="GO:0005524">
    <property type="term" value="F:ATP binding"/>
    <property type="evidence" value="ECO:0007669"/>
    <property type="project" value="UniProtKB-KW"/>
</dbReference>
<evidence type="ECO:0000256" key="6">
    <source>
        <dbReference type="ARBA" id="ARBA00039970"/>
    </source>
</evidence>
<evidence type="ECO:0000259" key="8">
    <source>
        <dbReference type="Pfam" id="PF02562"/>
    </source>
</evidence>
<keyword evidence="10" id="KW-1185">Reference proteome</keyword>
<evidence type="ECO:0000313" key="9">
    <source>
        <dbReference type="EMBL" id="AFQ22253.1"/>
    </source>
</evidence>
<feature type="region of interest" description="Disordered" evidence="7">
    <location>
        <begin position="1"/>
        <end position="26"/>
    </location>
</feature>
<protein>
    <recommendedName>
        <fullName evidence="6">PhoH-like protein</fullName>
    </recommendedName>
</protein>
<reference evidence="9 10" key="1">
    <citation type="journal article" date="2012" name="J. Virol.">
        <title>Complete Genome Sequence of Pectobacterium carotovorum subsp. carotovorum Bacteriophage My1.</title>
        <authorList>
            <person name="Lee D.H."/>
            <person name="Lee J.H."/>
            <person name="Shin H."/>
            <person name="Ji S."/>
            <person name="Roh E."/>
            <person name="Jung K."/>
            <person name="Ryu S."/>
            <person name="Choi J."/>
            <person name="Heu S."/>
        </authorList>
    </citation>
    <scope>NUCLEOTIDE SEQUENCE [LARGE SCALE GENOMIC DNA]</scope>
</reference>
<comment type="similarity">
    <text evidence="2">Belongs to the PhoH family.</text>
</comment>
<dbReference type="SUPFAM" id="SSF52540">
    <property type="entry name" value="P-loop containing nucleoside triphosphate hydrolases"/>
    <property type="match status" value="1"/>
</dbReference>
<dbReference type="Proteomes" id="UP000006280">
    <property type="component" value="Segment"/>
</dbReference>